<accession>F2NIH0</accession>
<dbReference type="AlphaFoldDB" id="F2NIH0"/>
<evidence type="ECO:0000256" key="1">
    <source>
        <dbReference type="ARBA" id="ARBA00007228"/>
    </source>
</evidence>
<dbReference type="Gene3D" id="3.40.1280.10">
    <property type="match status" value="1"/>
</dbReference>
<dbReference type="CDD" id="cd18103">
    <property type="entry name" value="SpoU-like_RlmB"/>
    <property type="match status" value="1"/>
</dbReference>
<dbReference type="InterPro" id="IPR029028">
    <property type="entry name" value="Alpha/beta_knot_MTases"/>
</dbReference>
<dbReference type="PANTHER" id="PTHR46429">
    <property type="entry name" value="23S RRNA (GUANOSINE-2'-O-)-METHYLTRANSFERASE RLMB"/>
    <property type="match status" value="1"/>
</dbReference>
<proteinExistence type="inferred from homology"/>
<dbReference type="GO" id="GO:0032259">
    <property type="term" value="P:methylation"/>
    <property type="evidence" value="ECO:0007669"/>
    <property type="project" value="UniProtKB-KW"/>
</dbReference>
<evidence type="ECO:0000313" key="5">
    <source>
        <dbReference type="EMBL" id="AEB10372.1"/>
    </source>
</evidence>
<dbReference type="GO" id="GO:0008173">
    <property type="term" value="F:RNA methyltransferase activity"/>
    <property type="evidence" value="ECO:0007669"/>
    <property type="project" value="InterPro"/>
</dbReference>
<evidence type="ECO:0000259" key="4">
    <source>
        <dbReference type="SMART" id="SM00967"/>
    </source>
</evidence>
<evidence type="ECO:0000313" key="6">
    <source>
        <dbReference type="Proteomes" id="UP000000483"/>
    </source>
</evidence>
<dbReference type="InterPro" id="IPR001537">
    <property type="entry name" value="SpoU_MeTrfase"/>
</dbReference>
<keyword evidence="3 5" id="KW-0808">Transferase</keyword>
<sequence>MQSLDSGKLIYGVHPVLEALRREGNAVEEVIVVKGRRAPWFEEVKALAQKYGVRFRLADQTWIKRLVGPVNHQGVIARTHGYRYMAEPEMLQRLQQADRNALLVVADCIQDPMNLGNLLRTAYAVGAQGVLIPKDRAVGVTSVVIKAAAGAMVHLPVCRVTNLTTAITHFKEIGLWVIGAEATASQTLYGVDLTGPLALVIGGEGQGLRPRVKQACDLLVAIPMAGEQVGSLNAATAGAVMMYEIYRQRAAAQLRRK</sequence>
<evidence type="ECO:0000256" key="3">
    <source>
        <dbReference type="ARBA" id="ARBA00022679"/>
    </source>
</evidence>
<dbReference type="Proteomes" id="UP000000483">
    <property type="component" value="Chromosome"/>
</dbReference>
<dbReference type="InterPro" id="IPR029064">
    <property type="entry name" value="Ribosomal_eL30-like_sf"/>
</dbReference>
<dbReference type="SUPFAM" id="SSF55315">
    <property type="entry name" value="L30e-like"/>
    <property type="match status" value="1"/>
</dbReference>
<dbReference type="eggNOG" id="COG0566">
    <property type="taxonomic scope" value="Bacteria"/>
</dbReference>
<feature type="domain" description="RNA 2-O ribose methyltransferase substrate binding" evidence="4">
    <location>
        <begin position="9"/>
        <end position="85"/>
    </location>
</feature>
<dbReference type="SMART" id="SM00967">
    <property type="entry name" value="SpoU_sub_bind"/>
    <property type="match status" value="1"/>
</dbReference>
<dbReference type="PANTHER" id="PTHR46429:SF1">
    <property type="entry name" value="23S RRNA (GUANOSINE-2'-O-)-METHYLTRANSFERASE RLMB"/>
    <property type="match status" value="1"/>
</dbReference>
<evidence type="ECO:0000256" key="2">
    <source>
        <dbReference type="ARBA" id="ARBA00022603"/>
    </source>
</evidence>
<dbReference type="Pfam" id="PF08032">
    <property type="entry name" value="SpoU_sub_bind"/>
    <property type="match status" value="1"/>
</dbReference>
<gene>
    <name evidence="5" type="ordered locus">Desac_2554</name>
</gene>
<dbReference type="OrthoDB" id="9785673at2"/>
<dbReference type="HOGENOM" id="CLU_021322_0_1_7"/>
<dbReference type="KEGG" id="dao:Desac_2554"/>
<dbReference type="InterPro" id="IPR004441">
    <property type="entry name" value="rRNA_MeTrfase_TrmH"/>
</dbReference>
<dbReference type="NCBIfam" id="TIGR00186">
    <property type="entry name" value="rRNA_methyl_3"/>
    <property type="match status" value="1"/>
</dbReference>
<keyword evidence="2 5" id="KW-0489">Methyltransferase</keyword>
<dbReference type="Gene3D" id="3.30.1330.30">
    <property type="match status" value="1"/>
</dbReference>
<reference evidence="6" key="2">
    <citation type="submission" date="2011-03" db="EMBL/GenBank/DDBJ databases">
        <title>The complete genome of Desulfobacca acetoxidans DSM 11109.</title>
        <authorList>
            <consortium name="US DOE Joint Genome Institute (JGI-PGF)"/>
            <person name="Lucas S."/>
            <person name="Copeland A."/>
            <person name="Lapidus A."/>
            <person name="Bruce D."/>
            <person name="Goodwin L."/>
            <person name="Pitluck S."/>
            <person name="Peters L."/>
            <person name="Kyrpides N."/>
            <person name="Mavromatis K."/>
            <person name="Ivanova N."/>
            <person name="Ovchinnikova G."/>
            <person name="Teshima H."/>
            <person name="Detter J.C."/>
            <person name="Han C."/>
            <person name="Land M."/>
            <person name="Hauser L."/>
            <person name="Markowitz V."/>
            <person name="Cheng J.-F."/>
            <person name="Hugenholtz P."/>
            <person name="Woyke T."/>
            <person name="Wu D."/>
            <person name="Spring S."/>
            <person name="Schueler E."/>
            <person name="Brambilla E."/>
            <person name="Klenk H.-P."/>
            <person name="Eisen J.A."/>
        </authorList>
    </citation>
    <scope>NUCLEOTIDE SEQUENCE [LARGE SCALE GENOMIC DNA]</scope>
    <source>
        <strain evidence="6">ATCC 700848 / DSM 11109 / ASRB2</strain>
    </source>
</reference>
<comment type="similarity">
    <text evidence="1">Belongs to the class IV-like SAM-binding methyltransferase superfamily. RNA methyltransferase TrmH family.</text>
</comment>
<dbReference type="GO" id="GO:0005829">
    <property type="term" value="C:cytosol"/>
    <property type="evidence" value="ECO:0007669"/>
    <property type="project" value="TreeGrafter"/>
</dbReference>
<dbReference type="STRING" id="880072.Desac_2554"/>
<dbReference type="InterPro" id="IPR029026">
    <property type="entry name" value="tRNA_m1G_MTases_N"/>
</dbReference>
<dbReference type="GO" id="GO:0006396">
    <property type="term" value="P:RNA processing"/>
    <property type="evidence" value="ECO:0007669"/>
    <property type="project" value="InterPro"/>
</dbReference>
<dbReference type="Pfam" id="PF00588">
    <property type="entry name" value="SpoU_methylase"/>
    <property type="match status" value="1"/>
</dbReference>
<keyword evidence="6" id="KW-1185">Reference proteome</keyword>
<dbReference type="FunFam" id="3.40.1280.10:FF:000008">
    <property type="entry name" value="Group 3 RNA methyltransferase TrmH"/>
    <property type="match status" value="1"/>
</dbReference>
<reference evidence="5 6" key="1">
    <citation type="journal article" date="2011" name="Stand. Genomic Sci.">
        <title>Complete genome sequence of the acetate-degrading sulfate reducer Desulfobacca acetoxidans type strain (ASRB2).</title>
        <authorList>
            <person name="Goker M."/>
            <person name="Teshima H."/>
            <person name="Lapidus A."/>
            <person name="Nolan M."/>
            <person name="Lucas S."/>
            <person name="Hammon N."/>
            <person name="Deshpande S."/>
            <person name="Cheng J.F."/>
            <person name="Tapia R."/>
            <person name="Han C."/>
            <person name="Goodwin L."/>
            <person name="Pitluck S."/>
            <person name="Huntemann M."/>
            <person name="Liolios K."/>
            <person name="Ivanova N."/>
            <person name="Pagani I."/>
            <person name="Mavromatis K."/>
            <person name="Ovchinikova G."/>
            <person name="Pati A."/>
            <person name="Chen A."/>
            <person name="Palaniappan K."/>
            <person name="Land M."/>
            <person name="Hauser L."/>
            <person name="Brambilla E.M."/>
            <person name="Rohde M."/>
            <person name="Spring S."/>
            <person name="Detter J.C."/>
            <person name="Woyke T."/>
            <person name="Bristow J."/>
            <person name="Eisen J.A."/>
            <person name="Markowitz V."/>
            <person name="Hugenholtz P."/>
            <person name="Kyrpides N.C."/>
            <person name="Klenk H.P."/>
        </authorList>
    </citation>
    <scope>NUCLEOTIDE SEQUENCE [LARGE SCALE GENOMIC DNA]</scope>
    <source>
        <strain evidence="6">ATCC 700848 / DSM 11109 / ASRB2</strain>
    </source>
</reference>
<organism evidence="5 6">
    <name type="scientific">Desulfobacca acetoxidans (strain ATCC 700848 / DSM 11109 / ASRB2)</name>
    <dbReference type="NCBI Taxonomy" id="880072"/>
    <lineage>
        <taxon>Bacteria</taxon>
        <taxon>Pseudomonadati</taxon>
        <taxon>Thermodesulfobacteriota</taxon>
        <taxon>Desulfobaccia</taxon>
        <taxon>Desulfobaccales</taxon>
        <taxon>Desulfobaccaceae</taxon>
        <taxon>Desulfobacca</taxon>
    </lineage>
</organism>
<dbReference type="SUPFAM" id="SSF75217">
    <property type="entry name" value="alpha/beta knot"/>
    <property type="match status" value="1"/>
</dbReference>
<dbReference type="InterPro" id="IPR013123">
    <property type="entry name" value="SpoU_subst-bd"/>
</dbReference>
<name>F2NIH0_DESAR</name>
<dbReference type="EMBL" id="CP002629">
    <property type="protein sequence ID" value="AEB10372.1"/>
    <property type="molecule type" value="Genomic_DNA"/>
</dbReference>
<dbReference type="GO" id="GO:0003723">
    <property type="term" value="F:RNA binding"/>
    <property type="evidence" value="ECO:0007669"/>
    <property type="project" value="InterPro"/>
</dbReference>
<protein>
    <submittedName>
        <fullName evidence="5">RNA methyltransferase, TrmH family, group 3</fullName>
    </submittedName>
</protein>
<dbReference type="RefSeq" id="WP_013707481.1">
    <property type="nucleotide sequence ID" value="NC_015388.1"/>
</dbReference>